<name>A0ACB7RMU7_HYAAI</name>
<accession>A0ACB7RMU7</accession>
<dbReference type="Proteomes" id="UP000821845">
    <property type="component" value="Chromosome 8"/>
</dbReference>
<sequence length="96" mass="10198">MQVCPGAIKTAREVLLQRSPLDDSYCKTSLQTSLLPEQDRNAVQAPSDQDRVAAGAATISCFSRATAVSACGSPYSAAELLHTIFQLGARVNAWIS</sequence>
<organism evidence="1 2">
    <name type="scientific">Hyalomma asiaticum</name>
    <name type="common">Tick</name>
    <dbReference type="NCBI Taxonomy" id="266040"/>
    <lineage>
        <taxon>Eukaryota</taxon>
        <taxon>Metazoa</taxon>
        <taxon>Ecdysozoa</taxon>
        <taxon>Arthropoda</taxon>
        <taxon>Chelicerata</taxon>
        <taxon>Arachnida</taxon>
        <taxon>Acari</taxon>
        <taxon>Parasitiformes</taxon>
        <taxon>Ixodida</taxon>
        <taxon>Ixodoidea</taxon>
        <taxon>Ixodidae</taxon>
        <taxon>Hyalomminae</taxon>
        <taxon>Hyalomma</taxon>
    </lineage>
</organism>
<keyword evidence="2" id="KW-1185">Reference proteome</keyword>
<dbReference type="EMBL" id="CM023488">
    <property type="protein sequence ID" value="KAH6923815.1"/>
    <property type="molecule type" value="Genomic_DNA"/>
</dbReference>
<evidence type="ECO:0000313" key="2">
    <source>
        <dbReference type="Proteomes" id="UP000821845"/>
    </source>
</evidence>
<protein>
    <submittedName>
        <fullName evidence="1">Uncharacterized protein</fullName>
    </submittedName>
</protein>
<evidence type="ECO:0000313" key="1">
    <source>
        <dbReference type="EMBL" id="KAH6923815.1"/>
    </source>
</evidence>
<gene>
    <name evidence="1" type="ORF">HPB50_007535</name>
</gene>
<reference evidence="1" key="1">
    <citation type="submission" date="2020-05" db="EMBL/GenBank/DDBJ databases">
        <title>Large-scale comparative analyses of tick genomes elucidate their genetic diversity and vector capacities.</title>
        <authorList>
            <person name="Jia N."/>
            <person name="Wang J."/>
            <person name="Shi W."/>
            <person name="Du L."/>
            <person name="Sun Y."/>
            <person name="Zhan W."/>
            <person name="Jiang J."/>
            <person name="Wang Q."/>
            <person name="Zhang B."/>
            <person name="Ji P."/>
            <person name="Sakyi L.B."/>
            <person name="Cui X."/>
            <person name="Yuan T."/>
            <person name="Jiang B."/>
            <person name="Yang W."/>
            <person name="Lam T.T.-Y."/>
            <person name="Chang Q."/>
            <person name="Ding S."/>
            <person name="Wang X."/>
            <person name="Zhu J."/>
            <person name="Ruan X."/>
            <person name="Zhao L."/>
            <person name="Wei J."/>
            <person name="Que T."/>
            <person name="Du C."/>
            <person name="Cheng J."/>
            <person name="Dai P."/>
            <person name="Han X."/>
            <person name="Huang E."/>
            <person name="Gao Y."/>
            <person name="Liu J."/>
            <person name="Shao H."/>
            <person name="Ye R."/>
            <person name="Li L."/>
            <person name="Wei W."/>
            <person name="Wang X."/>
            <person name="Wang C."/>
            <person name="Yang T."/>
            <person name="Huo Q."/>
            <person name="Li W."/>
            <person name="Guo W."/>
            <person name="Chen H."/>
            <person name="Zhou L."/>
            <person name="Ni X."/>
            <person name="Tian J."/>
            <person name="Zhou Y."/>
            <person name="Sheng Y."/>
            <person name="Liu T."/>
            <person name="Pan Y."/>
            <person name="Xia L."/>
            <person name="Li J."/>
            <person name="Zhao F."/>
            <person name="Cao W."/>
        </authorList>
    </citation>
    <scope>NUCLEOTIDE SEQUENCE</scope>
    <source>
        <strain evidence="1">Hyas-2018</strain>
    </source>
</reference>
<comment type="caution">
    <text evidence="1">The sequence shown here is derived from an EMBL/GenBank/DDBJ whole genome shotgun (WGS) entry which is preliminary data.</text>
</comment>
<proteinExistence type="predicted"/>